<sequence length="367" mass="42394">MSIFLILLIAFIISIPVLLILVLKSRNMNLWIMSYIKQRLKDKSTPNIKNIYFCLADHYEPYFGSASENVARQRVTNWCENYPKIAKKHTDSSGNHPKHSYFYPEEEYDEEIINKIKLLCDKNMGDVEIHLHHDNDTADNLEKTLNSFKELLHTKHGLLRKDKNGNIVYGFIHGNWALDNSRPDGKWCGIDNEIDVLIKTGCVYDMTMPSAPSNTQTKTINSIYLAKEDGKCKSHNTGRIVNANTRIAEDELLMIQGPLTLNWYSRKLGLIPRIESGELSFDAPPNNIRSLLWESCNVSIDGDDKNIFIKLHTHGLEDQNVKMFFELNGFENLWSSLEASFRDRDGYSLYYVTAWEMYEKIIEISKN</sequence>
<keyword evidence="1" id="KW-1133">Transmembrane helix</keyword>
<keyword evidence="1" id="KW-0472">Membrane</keyword>
<protein>
    <submittedName>
        <fullName evidence="2">Uncharacterized protein</fullName>
    </submittedName>
</protein>
<gene>
    <name evidence="2" type="ORF">MNBD_GAMMA09-233</name>
</gene>
<feature type="transmembrane region" description="Helical" evidence="1">
    <location>
        <begin position="6"/>
        <end position="23"/>
    </location>
</feature>
<organism evidence="2">
    <name type="scientific">hydrothermal vent metagenome</name>
    <dbReference type="NCBI Taxonomy" id="652676"/>
    <lineage>
        <taxon>unclassified sequences</taxon>
        <taxon>metagenomes</taxon>
        <taxon>ecological metagenomes</taxon>
    </lineage>
</organism>
<dbReference type="EMBL" id="UOFI01000071">
    <property type="protein sequence ID" value="VAW65943.1"/>
    <property type="molecule type" value="Genomic_DNA"/>
</dbReference>
<name>A0A3B0XPA7_9ZZZZ</name>
<accession>A0A3B0XPA7</accession>
<proteinExistence type="predicted"/>
<reference evidence="2" key="1">
    <citation type="submission" date="2018-06" db="EMBL/GenBank/DDBJ databases">
        <authorList>
            <person name="Zhirakovskaya E."/>
        </authorList>
    </citation>
    <scope>NUCLEOTIDE SEQUENCE</scope>
</reference>
<keyword evidence="1" id="KW-0812">Transmembrane</keyword>
<evidence type="ECO:0000256" key="1">
    <source>
        <dbReference type="SAM" id="Phobius"/>
    </source>
</evidence>
<evidence type="ECO:0000313" key="2">
    <source>
        <dbReference type="EMBL" id="VAW65943.1"/>
    </source>
</evidence>
<dbReference type="AlphaFoldDB" id="A0A3B0XPA7"/>